<dbReference type="PRINTS" id="PR00099">
    <property type="entry name" value="CPSGATASE"/>
</dbReference>
<dbReference type="EC" id="6.3.5.5" evidence="8"/>
<feature type="binding site" evidence="8">
    <location>
        <position position="286"/>
    </location>
    <ligand>
        <name>L-glutamine</name>
        <dbReference type="ChEBI" id="CHEBI:58359"/>
    </ligand>
</feature>
<evidence type="ECO:0000256" key="4">
    <source>
        <dbReference type="ARBA" id="ARBA00022741"/>
    </source>
</evidence>
<dbReference type="InterPro" id="IPR029062">
    <property type="entry name" value="Class_I_gatase-like"/>
</dbReference>
<dbReference type="GO" id="GO:0005524">
    <property type="term" value="F:ATP binding"/>
    <property type="evidence" value="ECO:0007669"/>
    <property type="project" value="UniProtKB-UniRule"/>
</dbReference>
<dbReference type="Pfam" id="PF00988">
    <property type="entry name" value="CPSase_sm_chain"/>
    <property type="match status" value="1"/>
</dbReference>
<dbReference type="PROSITE" id="PS51273">
    <property type="entry name" value="GATASE_TYPE_1"/>
    <property type="match status" value="1"/>
</dbReference>
<feature type="binding site" evidence="8">
    <location>
        <position position="245"/>
    </location>
    <ligand>
        <name>L-glutamine</name>
        <dbReference type="ChEBI" id="CHEBI:58359"/>
    </ligand>
</feature>
<protein>
    <recommendedName>
        <fullName evidence="8">Carbamoyl phosphate synthase small chain</fullName>
        <ecNumber evidence="8">6.3.5.5</ecNumber>
    </recommendedName>
    <alternativeName>
        <fullName evidence="8">Carbamoyl phosphate synthetase glutamine chain</fullName>
    </alternativeName>
</protein>
<feature type="binding site" evidence="8">
    <location>
        <position position="46"/>
    </location>
    <ligand>
        <name>L-glutamine</name>
        <dbReference type="ChEBI" id="CHEBI:58359"/>
    </ligand>
</feature>
<keyword evidence="4 8" id="KW-0547">Nucleotide-binding</keyword>
<sequence>MEGYIVLENGEVFTGEMVGTIEEDIHAEIVFFTGMTGYQEVLSDPSFKGQMVIFTYPLIGNYGINEHDFESLKPQASALIVHELSENGYHYECKHSLELGCEEANIPLIKNVDTRAIVKRIREQGDMRAILTTDPSKVTFDQYEVLENVNVVSQVTSTEITEYGEGDEHVVLIDFGYKKSMVDMLLNKGMKVTVLPYKMVDDHLEALSPDGILLSNGPGNPKQLESELSSIKKLASKYPTLGICLGHQLLALAFGADTKKLRFGHRGANQPVIDTSTNQVYMTSQNHSYVVNEDSLANTGFKPRFYNINDGSIEGLEHEIHPILTIQFHPEAHPGPSDSESMFDMFVEMLKSKGREKVYA</sequence>
<dbReference type="UniPathway" id="UPA00068">
    <property type="reaction ID" value="UER00171"/>
</dbReference>
<evidence type="ECO:0000259" key="9">
    <source>
        <dbReference type="SMART" id="SM01097"/>
    </source>
</evidence>
<feature type="binding site" evidence="8">
    <location>
        <position position="289"/>
    </location>
    <ligand>
        <name>L-glutamine</name>
        <dbReference type="ChEBI" id="CHEBI:58359"/>
    </ligand>
</feature>
<dbReference type="STRING" id="519424.AZF04_06310"/>
<dbReference type="GO" id="GO:0006526">
    <property type="term" value="P:L-arginine biosynthetic process"/>
    <property type="evidence" value="ECO:0007669"/>
    <property type="project" value="UniProtKB-UniRule"/>
</dbReference>
<comment type="caution">
    <text evidence="10">The sequence shown here is derived from an EMBL/GenBank/DDBJ whole genome shotgun (WGS) entry which is preliminary data.</text>
</comment>
<dbReference type="EMBL" id="LTAO01000012">
    <property type="protein sequence ID" value="KYG32371.1"/>
    <property type="molecule type" value="Genomic_DNA"/>
</dbReference>
<dbReference type="GO" id="GO:0004359">
    <property type="term" value="F:glutaminase activity"/>
    <property type="evidence" value="ECO:0007669"/>
    <property type="project" value="RHEA"/>
</dbReference>
<feature type="binding site" evidence="8">
    <location>
        <position position="217"/>
    </location>
    <ligand>
        <name>L-glutamine</name>
        <dbReference type="ChEBI" id="CHEBI:58359"/>
    </ligand>
</feature>
<keyword evidence="3 8" id="KW-0436">Ligase</keyword>
<dbReference type="CDD" id="cd01744">
    <property type="entry name" value="GATase1_CPSase"/>
    <property type="match status" value="1"/>
</dbReference>
<dbReference type="InterPro" id="IPR002474">
    <property type="entry name" value="CarbamoylP_synth_ssu_N"/>
</dbReference>
<proteinExistence type="inferred from homology"/>
<dbReference type="Proteomes" id="UP000075806">
    <property type="component" value="Unassembled WGS sequence"/>
</dbReference>
<keyword evidence="8" id="KW-0665">Pyrimidine biosynthesis</keyword>
<name>A0A162EEB0_9BACI</name>
<dbReference type="SUPFAM" id="SSF52021">
    <property type="entry name" value="Carbamoyl phosphate synthetase, small subunit N-terminal domain"/>
    <property type="match status" value="1"/>
</dbReference>
<dbReference type="InterPro" id="IPR050472">
    <property type="entry name" value="Anth_synth/Amidotransfase"/>
</dbReference>
<feature type="binding site" evidence="8">
    <location>
        <position position="248"/>
    </location>
    <ligand>
        <name>L-glutamine</name>
        <dbReference type="ChEBI" id="CHEBI:58359"/>
    </ligand>
</feature>
<dbReference type="Gene3D" id="3.50.30.20">
    <property type="entry name" value="Carbamoyl-phosphate synthase small subunit, N-terminal domain"/>
    <property type="match status" value="1"/>
</dbReference>
<reference evidence="10" key="1">
    <citation type="submission" date="2016-02" db="EMBL/GenBank/DDBJ databases">
        <title>Genome sequence of Bacillus trypoxylicola KCTC 13244(T).</title>
        <authorList>
            <person name="Jeong H."/>
            <person name="Park S.-H."/>
            <person name="Choi S.-K."/>
        </authorList>
    </citation>
    <scope>NUCLEOTIDE SEQUENCE [LARGE SCALE GENOMIC DNA]</scope>
    <source>
        <strain evidence="10">KCTC 13244</strain>
    </source>
</reference>
<dbReference type="PANTHER" id="PTHR43418:SF7">
    <property type="entry name" value="CARBAMOYL-PHOSPHATE SYNTHASE SMALL CHAIN"/>
    <property type="match status" value="1"/>
</dbReference>
<dbReference type="Gene3D" id="3.40.50.880">
    <property type="match status" value="1"/>
</dbReference>
<dbReference type="PANTHER" id="PTHR43418">
    <property type="entry name" value="MULTIFUNCTIONAL TRYPTOPHAN BIOSYNTHESIS PROTEIN-RELATED"/>
    <property type="match status" value="1"/>
</dbReference>
<dbReference type="UniPathway" id="UPA00070">
    <property type="reaction ID" value="UER00115"/>
</dbReference>
<keyword evidence="6 8" id="KW-0315">Glutamine amidotransferase</keyword>
<dbReference type="GO" id="GO:0006541">
    <property type="term" value="P:glutamine metabolic process"/>
    <property type="evidence" value="ECO:0007669"/>
    <property type="project" value="InterPro"/>
</dbReference>
<evidence type="ECO:0000313" key="11">
    <source>
        <dbReference type="Proteomes" id="UP000075806"/>
    </source>
</evidence>
<keyword evidence="11" id="KW-1185">Reference proteome</keyword>
<feature type="domain" description="Carbamoyl-phosphate synthase small subunit N-terminal" evidence="9">
    <location>
        <begin position="1"/>
        <end position="132"/>
    </location>
</feature>
<comment type="function">
    <text evidence="8">Small subunit of the glutamine-dependent carbamoyl phosphate synthetase (CPSase). CPSase catalyzes the formation of carbamoyl phosphate from the ammonia moiety of glutamine, carbonate, and phosphate donated by ATP, constituting the first step of 2 biosynthetic pathways, one leading to arginine and/or urea and the other to pyrimidine nucleotides. The small subunit (glutamine amidotransferase) binds and cleaves glutamine to supply the large subunit with the substrate ammonia.</text>
</comment>
<dbReference type="RefSeq" id="WP_061948639.1">
    <property type="nucleotide sequence ID" value="NZ_LTAO01000012.1"/>
</dbReference>
<dbReference type="GO" id="GO:0044205">
    <property type="term" value="P:'de novo' UMP biosynthetic process"/>
    <property type="evidence" value="ECO:0007669"/>
    <property type="project" value="UniProtKB-UniRule"/>
</dbReference>
<dbReference type="PRINTS" id="PR00096">
    <property type="entry name" value="GATASE"/>
</dbReference>
<evidence type="ECO:0000256" key="5">
    <source>
        <dbReference type="ARBA" id="ARBA00022840"/>
    </source>
</evidence>
<dbReference type="Pfam" id="PF00117">
    <property type="entry name" value="GATase"/>
    <property type="match status" value="1"/>
</dbReference>
<evidence type="ECO:0000256" key="3">
    <source>
        <dbReference type="ARBA" id="ARBA00022598"/>
    </source>
</evidence>
<keyword evidence="8" id="KW-0028">Amino-acid biosynthesis</keyword>
<comment type="pathway">
    <text evidence="8">Pyrimidine metabolism; UMP biosynthesis via de novo pathway; (S)-dihydroorotate from bicarbonate: step 1/3.</text>
</comment>
<feature type="active site" evidence="8">
    <location>
        <position position="331"/>
    </location>
</feature>
<dbReference type="NCBIfam" id="NF009475">
    <property type="entry name" value="PRK12838.1"/>
    <property type="match status" value="1"/>
</dbReference>
<comment type="similarity">
    <text evidence="2 8">Belongs to the CarA family.</text>
</comment>
<dbReference type="NCBIfam" id="TIGR01368">
    <property type="entry name" value="CPSaseIIsmall"/>
    <property type="match status" value="1"/>
</dbReference>
<evidence type="ECO:0000256" key="7">
    <source>
        <dbReference type="ARBA" id="ARBA00048816"/>
    </source>
</evidence>
<dbReference type="InterPro" id="IPR006274">
    <property type="entry name" value="CarbamoylP_synth_ssu"/>
</dbReference>
<dbReference type="SMART" id="SM01097">
    <property type="entry name" value="CPSase_sm_chain"/>
    <property type="match status" value="1"/>
</dbReference>
<organism evidence="10 11">
    <name type="scientific">Alkalihalobacillus trypoxylicola</name>
    <dbReference type="NCBI Taxonomy" id="519424"/>
    <lineage>
        <taxon>Bacteria</taxon>
        <taxon>Bacillati</taxon>
        <taxon>Bacillota</taxon>
        <taxon>Bacilli</taxon>
        <taxon>Bacillales</taxon>
        <taxon>Bacillaceae</taxon>
        <taxon>Alkalihalobacillus</taxon>
    </lineage>
</organism>
<comment type="subunit">
    <text evidence="8">Composed of two chains; the small (or glutamine) chain promotes the hydrolysis of glutamine to ammonia, which is used by the large (or ammonia) chain to synthesize carbamoyl phosphate. Tetramer of heterodimers (alpha,beta)4.</text>
</comment>
<evidence type="ECO:0000256" key="1">
    <source>
        <dbReference type="ARBA" id="ARBA00005077"/>
    </source>
</evidence>
<feature type="binding site" evidence="8">
    <location>
        <position position="219"/>
    </location>
    <ligand>
        <name>L-glutamine</name>
        <dbReference type="ChEBI" id="CHEBI:58359"/>
    </ligand>
</feature>
<evidence type="ECO:0000256" key="8">
    <source>
        <dbReference type="HAMAP-Rule" id="MF_01209"/>
    </source>
</evidence>
<evidence type="ECO:0000313" key="10">
    <source>
        <dbReference type="EMBL" id="KYG32371.1"/>
    </source>
</evidence>
<feature type="active site" evidence="8">
    <location>
        <position position="329"/>
    </location>
</feature>
<dbReference type="AlphaFoldDB" id="A0A162EEB0"/>
<keyword evidence="8" id="KW-0055">Arginine biosynthesis</keyword>
<dbReference type="InterPro" id="IPR035686">
    <property type="entry name" value="CPSase_GATase1"/>
</dbReference>
<feature type="active site" description="Nucleophile" evidence="8">
    <location>
        <position position="244"/>
    </location>
</feature>
<keyword evidence="5 8" id="KW-0067">ATP-binding</keyword>
<dbReference type="SUPFAM" id="SSF52317">
    <property type="entry name" value="Class I glutamine amidotransferase-like"/>
    <property type="match status" value="1"/>
</dbReference>
<dbReference type="InterPro" id="IPR017926">
    <property type="entry name" value="GATASE"/>
</dbReference>
<comment type="catalytic activity">
    <reaction evidence="7 8">
        <text>hydrogencarbonate + L-glutamine + 2 ATP + H2O = carbamoyl phosphate + L-glutamate + 2 ADP + phosphate + 2 H(+)</text>
        <dbReference type="Rhea" id="RHEA:18633"/>
        <dbReference type="ChEBI" id="CHEBI:15377"/>
        <dbReference type="ChEBI" id="CHEBI:15378"/>
        <dbReference type="ChEBI" id="CHEBI:17544"/>
        <dbReference type="ChEBI" id="CHEBI:29985"/>
        <dbReference type="ChEBI" id="CHEBI:30616"/>
        <dbReference type="ChEBI" id="CHEBI:43474"/>
        <dbReference type="ChEBI" id="CHEBI:58228"/>
        <dbReference type="ChEBI" id="CHEBI:58359"/>
        <dbReference type="ChEBI" id="CHEBI:456216"/>
        <dbReference type="EC" id="6.3.5.5"/>
    </reaction>
</comment>
<comment type="pathway">
    <text evidence="1 8">Amino-acid biosynthesis; L-arginine biosynthesis; carbamoyl phosphate from bicarbonate: step 1/1.</text>
</comment>
<dbReference type="HAMAP" id="MF_01209">
    <property type="entry name" value="CPSase_S_chain"/>
    <property type="match status" value="1"/>
</dbReference>
<evidence type="ECO:0000256" key="6">
    <source>
        <dbReference type="ARBA" id="ARBA00022962"/>
    </source>
</evidence>
<comment type="catalytic activity">
    <reaction evidence="8">
        <text>L-glutamine + H2O = L-glutamate + NH4(+)</text>
        <dbReference type="Rhea" id="RHEA:15889"/>
        <dbReference type="ChEBI" id="CHEBI:15377"/>
        <dbReference type="ChEBI" id="CHEBI:28938"/>
        <dbReference type="ChEBI" id="CHEBI:29985"/>
        <dbReference type="ChEBI" id="CHEBI:58359"/>
    </reaction>
</comment>
<comment type="caution">
    <text evidence="8">Lacks conserved residue(s) required for the propagation of feature annotation.</text>
</comment>
<dbReference type="GO" id="GO:0004088">
    <property type="term" value="F:carbamoyl-phosphate synthase (glutamine-hydrolyzing) activity"/>
    <property type="evidence" value="ECO:0007669"/>
    <property type="project" value="UniProtKB-UniRule"/>
</dbReference>
<accession>A0A162EEB0</accession>
<dbReference type="OrthoDB" id="9804328at2"/>
<dbReference type="InterPro" id="IPR036480">
    <property type="entry name" value="CarbP_synth_ssu_N_sf"/>
</dbReference>
<feature type="region of interest" description="CPSase" evidence="8">
    <location>
        <begin position="1"/>
        <end position="169"/>
    </location>
</feature>
<gene>
    <name evidence="8" type="primary">carA</name>
    <name evidence="10" type="ORF">AZF04_06310</name>
</gene>
<evidence type="ECO:0000256" key="2">
    <source>
        <dbReference type="ARBA" id="ARBA00007800"/>
    </source>
</evidence>
<dbReference type="GO" id="GO:0006207">
    <property type="term" value="P:'de novo' pyrimidine nucleobase biosynthetic process"/>
    <property type="evidence" value="ECO:0007669"/>
    <property type="project" value="InterPro"/>
</dbReference>